<reference evidence="3" key="3">
    <citation type="submission" date="2020-06" db="EMBL/GenBank/DDBJ databases">
        <title>Helianthus annuus Genome sequencing and assembly Release 2.</title>
        <authorList>
            <person name="Gouzy J."/>
            <person name="Langlade N."/>
            <person name="Munos S."/>
        </authorList>
    </citation>
    <scope>NUCLEOTIDE SEQUENCE</scope>
    <source>
        <tissue evidence="3">Leaves</tissue>
    </source>
</reference>
<proteinExistence type="predicted"/>
<evidence type="ECO:0000313" key="5">
    <source>
        <dbReference type="Proteomes" id="UP000215914"/>
    </source>
</evidence>
<dbReference type="PANTHER" id="PTHR33143">
    <property type="entry name" value="F16F4.1 PROTEIN-RELATED"/>
    <property type="match status" value="1"/>
</dbReference>
<reference evidence="3 5" key="1">
    <citation type="journal article" date="2017" name="Nature">
        <title>The sunflower genome provides insights into oil metabolism, flowering and Asterid evolution.</title>
        <authorList>
            <person name="Badouin H."/>
            <person name="Gouzy J."/>
            <person name="Grassa C.J."/>
            <person name="Murat F."/>
            <person name="Staton S.E."/>
            <person name="Cottret L."/>
            <person name="Lelandais-Briere C."/>
            <person name="Owens G.L."/>
            <person name="Carrere S."/>
            <person name="Mayjonade B."/>
            <person name="Legrand L."/>
            <person name="Gill N."/>
            <person name="Kane N.C."/>
            <person name="Bowers J.E."/>
            <person name="Hubner S."/>
            <person name="Bellec A."/>
            <person name="Berard A."/>
            <person name="Berges H."/>
            <person name="Blanchet N."/>
            <person name="Boniface M.C."/>
            <person name="Brunel D."/>
            <person name="Catrice O."/>
            <person name="Chaidir N."/>
            <person name="Claudel C."/>
            <person name="Donnadieu C."/>
            <person name="Faraut T."/>
            <person name="Fievet G."/>
            <person name="Helmstetter N."/>
            <person name="King M."/>
            <person name="Knapp S.J."/>
            <person name="Lai Z."/>
            <person name="Le Paslier M.C."/>
            <person name="Lippi Y."/>
            <person name="Lorenzon L."/>
            <person name="Mandel J.R."/>
            <person name="Marage G."/>
            <person name="Marchand G."/>
            <person name="Marquand E."/>
            <person name="Bret-Mestries E."/>
            <person name="Morien E."/>
            <person name="Nambeesan S."/>
            <person name="Nguyen T."/>
            <person name="Pegot-Espagnet P."/>
            <person name="Pouilly N."/>
            <person name="Raftis F."/>
            <person name="Sallet E."/>
            <person name="Schiex T."/>
            <person name="Thomas J."/>
            <person name="Vandecasteele C."/>
            <person name="Vares D."/>
            <person name="Vear F."/>
            <person name="Vautrin S."/>
            <person name="Crespi M."/>
            <person name="Mangin B."/>
            <person name="Burke J.M."/>
            <person name="Salse J."/>
            <person name="Munos S."/>
            <person name="Vincourt P."/>
            <person name="Rieseberg L.H."/>
            <person name="Langlade N.B."/>
        </authorList>
    </citation>
    <scope>NUCLEOTIDE SEQUENCE [LARGE SCALE GENOMIC DNA]</scope>
    <source>
        <strain evidence="5">cv. SF193</strain>
        <tissue evidence="3">Leaves</tissue>
    </source>
</reference>
<dbReference type="Pfam" id="PF05678">
    <property type="entry name" value="VQ"/>
    <property type="match status" value="1"/>
</dbReference>
<dbReference type="InParanoid" id="A0A251T120"/>
<dbReference type="AlphaFoldDB" id="A0A251T120"/>
<evidence type="ECO:0000313" key="4">
    <source>
        <dbReference type="EMBL" id="OTG04644.1"/>
    </source>
</evidence>
<dbReference type="GO" id="GO:0005634">
    <property type="term" value="C:nucleus"/>
    <property type="evidence" value="ECO:0000318"/>
    <property type="project" value="GO_Central"/>
</dbReference>
<dbReference type="STRING" id="4232.A0A251T120"/>
<dbReference type="Proteomes" id="UP000215914">
    <property type="component" value="Chromosome 12"/>
</dbReference>
<feature type="compositionally biased region" description="Basic and acidic residues" evidence="1">
    <location>
        <begin position="84"/>
        <end position="93"/>
    </location>
</feature>
<evidence type="ECO:0000259" key="2">
    <source>
        <dbReference type="Pfam" id="PF05678"/>
    </source>
</evidence>
<gene>
    <name evidence="4" type="ORF">HannXRQ_Chr12g0364631</name>
    <name evidence="3" type="ORF">HanXRQr2_Chr12g0534721</name>
</gene>
<sequence length="182" mass="20659">MSPKMFLDGDQKQQAKRGAAINGPRPTPLKLKQESHTIHKRHQQQPQMTRKPIIIYMRSPKVIHTKPHDFMALVQKLTGKSSSKPHEQQKNKTLDNGYGQNGFCNDFGVEDERNNVMKSKSPMFNTPSNLFGSDMPLFTPNSSDYFFSPRSLMKLSSSSPNKTTNSLSPGSLVEFMKRLPEY</sequence>
<name>A0A251T120_HELAN</name>
<evidence type="ECO:0000313" key="3">
    <source>
        <dbReference type="EMBL" id="KAF5777361.1"/>
    </source>
</evidence>
<dbReference type="Gramene" id="mRNA:HanXRQr2_Chr12g0534721">
    <property type="protein sequence ID" value="CDS:HanXRQr2_Chr12g0534721.1"/>
    <property type="gene ID" value="HanXRQr2_Chr12g0534721"/>
</dbReference>
<keyword evidence="5" id="KW-1185">Reference proteome</keyword>
<dbReference type="InterPro" id="IPR039607">
    <property type="entry name" value="VQ_8/17/18/20/21/25"/>
</dbReference>
<feature type="region of interest" description="Disordered" evidence="1">
    <location>
        <begin position="79"/>
        <end position="101"/>
    </location>
</feature>
<accession>A0A251T120</accession>
<evidence type="ECO:0000256" key="1">
    <source>
        <dbReference type="SAM" id="MobiDB-lite"/>
    </source>
</evidence>
<feature type="region of interest" description="Disordered" evidence="1">
    <location>
        <begin position="1"/>
        <end position="47"/>
    </location>
</feature>
<dbReference type="EMBL" id="MNCJ02000327">
    <property type="protein sequence ID" value="KAF5777361.1"/>
    <property type="molecule type" value="Genomic_DNA"/>
</dbReference>
<dbReference type="OMA" id="RCNEING"/>
<protein>
    <submittedName>
        <fullName evidence="4">Putative VQ motif-containing protein</fullName>
    </submittedName>
    <submittedName>
        <fullName evidence="3">VQ motif-containing protein 8/17/18/20/21/25</fullName>
    </submittedName>
</protein>
<feature type="domain" description="VQ" evidence="2">
    <location>
        <begin position="59"/>
        <end position="82"/>
    </location>
</feature>
<organism evidence="4 5">
    <name type="scientific">Helianthus annuus</name>
    <name type="common">Common sunflower</name>
    <dbReference type="NCBI Taxonomy" id="4232"/>
    <lineage>
        <taxon>Eukaryota</taxon>
        <taxon>Viridiplantae</taxon>
        <taxon>Streptophyta</taxon>
        <taxon>Embryophyta</taxon>
        <taxon>Tracheophyta</taxon>
        <taxon>Spermatophyta</taxon>
        <taxon>Magnoliopsida</taxon>
        <taxon>eudicotyledons</taxon>
        <taxon>Gunneridae</taxon>
        <taxon>Pentapetalae</taxon>
        <taxon>asterids</taxon>
        <taxon>campanulids</taxon>
        <taxon>Asterales</taxon>
        <taxon>Asteraceae</taxon>
        <taxon>Asteroideae</taxon>
        <taxon>Heliantheae alliance</taxon>
        <taxon>Heliantheae</taxon>
        <taxon>Helianthus</taxon>
    </lineage>
</organism>
<dbReference type="EMBL" id="CM007901">
    <property type="protein sequence ID" value="OTG04644.1"/>
    <property type="molecule type" value="Genomic_DNA"/>
</dbReference>
<dbReference type="InterPro" id="IPR008889">
    <property type="entry name" value="VQ"/>
</dbReference>
<dbReference type="PANTHER" id="PTHR33143:SF76">
    <property type="entry name" value="VQ MOTIF-CONTAINING PROTEIN 8, CHLOROPLASTIC"/>
    <property type="match status" value="1"/>
</dbReference>
<reference evidence="4" key="2">
    <citation type="submission" date="2017-02" db="EMBL/GenBank/DDBJ databases">
        <title>Sunflower complete genome.</title>
        <authorList>
            <person name="Langlade N."/>
            <person name="Munos S."/>
        </authorList>
    </citation>
    <scope>NUCLEOTIDE SEQUENCE [LARGE SCALE GENOMIC DNA]</scope>
    <source>
        <tissue evidence="4">Leaves</tissue>
    </source>
</reference>
<dbReference type="OrthoDB" id="1917757at2759"/>